<dbReference type="Proteomes" id="UP000075260">
    <property type="component" value="Unassembled WGS sequence"/>
</dbReference>
<dbReference type="AlphaFoldDB" id="A0A150QT30"/>
<dbReference type="EMBL" id="JEMA01000361">
    <property type="protein sequence ID" value="KYF71110.1"/>
    <property type="molecule type" value="Genomic_DNA"/>
</dbReference>
<sequence length="210" mass="20769">MSLPATTRAIDGRPSAAAIVTAAALAVLLGACGPEGASAEPGSCGGATCGPDQYCVYPPADCGEGGVVAGNYGVCQQRPTSCDTATPTAVCACDGQVYPNACEAARAGVSIGGGEECAGAAPPGTSACGSYFCSSADTYCQIVEDPHNELFRMPTRRTCKQIPSSCLAEPSCDCVNAAARVPGKGGCSGAPTCTQDPTGSFAVQCTGDLY</sequence>
<protein>
    <recommendedName>
        <fullName evidence="3">Kazal-like domain-containing protein</fullName>
    </recommendedName>
</protein>
<organism evidence="1 2">
    <name type="scientific">Sorangium cellulosum</name>
    <name type="common">Polyangium cellulosum</name>
    <dbReference type="NCBI Taxonomy" id="56"/>
    <lineage>
        <taxon>Bacteria</taxon>
        <taxon>Pseudomonadati</taxon>
        <taxon>Myxococcota</taxon>
        <taxon>Polyangia</taxon>
        <taxon>Polyangiales</taxon>
        <taxon>Polyangiaceae</taxon>
        <taxon>Sorangium</taxon>
    </lineage>
</organism>
<evidence type="ECO:0008006" key="3">
    <source>
        <dbReference type="Google" id="ProtNLM"/>
    </source>
</evidence>
<name>A0A150QT30_SORCE</name>
<evidence type="ECO:0000313" key="2">
    <source>
        <dbReference type="Proteomes" id="UP000075260"/>
    </source>
</evidence>
<accession>A0A150QT30</accession>
<proteinExistence type="predicted"/>
<reference evidence="1 2" key="1">
    <citation type="submission" date="2014-02" db="EMBL/GenBank/DDBJ databases">
        <title>The small core and large imbalanced accessory genome model reveals a collaborative survival strategy of Sorangium cellulosum strains in nature.</title>
        <authorList>
            <person name="Han K."/>
            <person name="Peng R."/>
            <person name="Blom J."/>
            <person name="Li Y.-Z."/>
        </authorList>
    </citation>
    <scope>NUCLEOTIDE SEQUENCE [LARGE SCALE GENOMIC DNA]</scope>
    <source>
        <strain evidence="1 2">So0008-312</strain>
    </source>
</reference>
<dbReference type="RefSeq" id="WP_061607194.1">
    <property type="nucleotide sequence ID" value="NZ_JEMA01000361.1"/>
</dbReference>
<comment type="caution">
    <text evidence="1">The sequence shown here is derived from an EMBL/GenBank/DDBJ whole genome shotgun (WGS) entry which is preliminary data.</text>
</comment>
<gene>
    <name evidence="1" type="ORF">BE15_37435</name>
</gene>
<evidence type="ECO:0000313" key="1">
    <source>
        <dbReference type="EMBL" id="KYF71110.1"/>
    </source>
</evidence>